<dbReference type="InterPro" id="IPR000917">
    <property type="entry name" value="Sulfatase_N"/>
</dbReference>
<evidence type="ECO:0000256" key="1">
    <source>
        <dbReference type="ARBA" id="ARBA00004651"/>
    </source>
</evidence>
<evidence type="ECO:0000256" key="7">
    <source>
        <dbReference type="SAM" id="Phobius"/>
    </source>
</evidence>
<evidence type="ECO:0000256" key="5">
    <source>
        <dbReference type="ARBA" id="ARBA00022989"/>
    </source>
</evidence>
<dbReference type="Gene3D" id="3.40.720.10">
    <property type="entry name" value="Alkaline Phosphatase, subunit A"/>
    <property type="match status" value="1"/>
</dbReference>
<dbReference type="AlphaFoldDB" id="A0A4R3MLI5"/>
<dbReference type="SUPFAM" id="SSF53649">
    <property type="entry name" value="Alkaline phosphatase-like"/>
    <property type="match status" value="1"/>
</dbReference>
<proteinExistence type="predicted"/>
<dbReference type="Pfam" id="PF00884">
    <property type="entry name" value="Sulfatase"/>
    <property type="match status" value="1"/>
</dbReference>
<evidence type="ECO:0000256" key="4">
    <source>
        <dbReference type="ARBA" id="ARBA00022692"/>
    </source>
</evidence>
<evidence type="ECO:0000256" key="2">
    <source>
        <dbReference type="ARBA" id="ARBA00004936"/>
    </source>
</evidence>
<accession>A0A4R3MLI5</accession>
<sequence>MLKKYDGFDLLKKINNTTYNKSGKGYFNPIIQLMIIATVLNVFLEVSIRHSIFGTIDYIVTRPYIFLYNTLIILITLSLSLLFIRRHFFLILISTIWIAFGIANFVLLSYRTIPLSASDFYILKSVFGIIDIYLNTIQIMMILGILIMSIMGLVMAWNKLPKNRVPYYKTFICVSSTLILIFSVSEISSARVFRNLVDAYNEYGFAYCFSTSLIDRGIGRPENYSEENIDEIVSVLNIEDSNTPQRRPNIVMVQLESFFDVNHIKGLELSENPVPYFTQLKEDFPSGFLKVPSIGAGTANTEFEVLTGMNLSYFGLGEYPYKTILTSSTAETIAYNLSELGYKSHAIHNNTATFYNRHTVFPNLGFDTFIPIEYMSNVEYSPIGWAKDDILTTEIIKAMESTDTKDFVYAISVQAHGKYPRVEVDSNQKIKVTGSKNDIEVIPYEYFINQIYEVDQFLGNLTEELSHYDEPVVVVIFGDHLPSLSITDDDLVNGDLFETEYVIWSNFPIESINQDLTTYQLSAYVLELLGINNGTLTKLHQAYNNEEDYEDKLLMLQYDMLYGNQYVFNGINPYEIIDMQMGVTDIKIRNARQEKDNIRISGVGFTPWSVVYINNRPKQTRFIDESTLMVENEFLGYGSNVFVAQVSDDRRVMSQTPNWYNDY</sequence>
<keyword evidence="9" id="KW-0808">Transferase</keyword>
<evidence type="ECO:0000256" key="3">
    <source>
        <dbReference type="ARBA" id="ARBA00022475"/>
    </source>
</evidence>
<feature type="transmembrane region" description="Helical" evidence="7">
    <location>
        <begin position="64"/>
        <end position="84"/>
    </location>
</feature>
<dbReference type="PANTHER" id="PTHR47371">
    <property type="entry name" value="LIPOTEICHOIC ACID SYNTHASE"/>
    <property type="match status" value="1"/>
</dbReference>
<dbReference type="EMBL" id="SMAL01000004">
    <property type="protein sequence ID" value="TCT14876.1"/>
    <property type="molecule type" value="Genomic_DNA"/>
</dbReference>
<dbReference type="Proteomes" id="UP000294902">
    <property type="component" value="Unassembled WGS sequence"/>
</dbReference>
<dbReference type="RefSeq" id="WP_132251697.1">
    <property type="nucleotide sequence ID" value="NZ_SMAL01000004.1"/>
</dbReference>
<dbReference type="CDD" id="cd16015">
    <property type="entry name" value="LTA_synthase"/>
    <property type="match status" value="1"/>
</dbReference>
<keyword evidence="4 7" id="KW-0812">Transmembrane</keyword>
<dbReference type="InterPro" id="IPR050448">
    <property type="entry name" value="OpgB/LTA_synthase_biosynth"/>
</dbReference>
<dbReference type="PANTHER" id="PTHR47371:SF3">
    <property type="entry name" value="PHOSPHOGLYCEROL TRANSFERASE I"/>
    <property type="match status" value="1"/>
</dbReference>
<dbReference type="GO" id="GO:0005886">
    <property type="term" value="C:plasma membrane"/>
    <property type="evidence" value="ECO:0007669"/>
    <property type="project" value="UniProtKB-SubCell"/>
</dbReference>
<comment type="subcellular location">
    <subcellularLocation>
        <location evidence="1">Cell membrane</location>
        <topology evidence="1">Multi-pass membrane protein</topology>
    </subcellularLocation>
</comment>
<keyword evidence="6 7" id="KW-0472">Membrane</keyword>
<evidence type="ECO:0000313" key="10">
    <source>
        <dbReference type="Proteomes" id="UP000294902"/>
    </source>
</evidence>
<reference evidence="9 10" key="1">
    <citation type="submission" date="2019-03" db="EMBL/GenBank/DDBJ databases">
        <title>Genomic Encyclopedia of Type Strains, Phase IV (KMG-IV): sequencing the most valuable type-strain genomes for metagenomic binning, comparative biology and taxonomic classification.</title>
        <authorList>
            <person name="Goeker M."/>
        </authorList>
    </citation>
    <scope>NUCLEOTIDE SEQUENCE [LARGE SCALE GENOMIC DNA]</scope>
    <source>
        <strain evidence="9 10">DSM 24629</strain>
    </source>
</reference>
<name>A0A4R3MLI5_9FIRM</name>
<keyword evidence="3" id="KW-1003">Cell membrane</keyword>
<evidence type="ECO:0000313" key="9">
    <source>
        <dbReference type="EMBL" id="TCT14876.1"/>
    </source>
</evidence>
<evidence type="ECO:0000256" key="6">
    <source>
        <dbReference type="ARBA" id="ARBA00023136"/>
    </source>
</evidence>
<gene>
    <name evidence="9" type="ORF">EDC18_10424</name>
</gene>
<feature type="transmembrane region" description="Helical" evidence="7">
    <location>
        <begin position="26"/>
        <end position="44"/>
    </location>
</feature>
<dbReference type="InterPro" id="IPR017850">
    <property type="entry name" value="Alkaline_phosphatase_core_sf"/>
</dbReference>
<evidence type="ECO:0000259" key="8">
    <source>
        <dbReference type="Pfam" id="PF00884"/>
    </source>
</evidence>
<dbReference type="GO" id="GO:0016740">
    <property type="term" value="F:transferase activity"/>
    <property type="evidence" value="ECO:0007669"/>
    <property type="project" value="UniProtKB-KW"/>
</dbReference>
<protein>
    <submittedName>
        <fullName evidence="9">Phosphoglycerol transferase MdoB-like AlkP superfamily enzyme</fullName>
    </submittedName>
</protein>
<feature type="transmembrane region" description="Helical" evidence="7">
    <location>
        <begin position="132"/>
        <end position="155"/>
    </location>
</feature>
<comment type="pathway">
    <text evidence="2">Cell wall biogenesis; lipoteichoic acid biosynthesis.</text>
</comment>
<organism evidence="9 10">
    <name type="scientific">Natranaerovirga pectinivora</name>
    <dbReference type="NCBI Taxonomy" id="682400"/>
    <lineage>
        <taxon>Bacteria</taxon>
        <taxon>Bacillati</taxon>
        <taxon>Bacillota</taxon>
        <taxon>Clostridia</taxon>
        <taxon>Lachnospirales</taxon>
        <taxon>Natranaerovirgaceae</taxon>
        <taxon>Natranaerovirga</taxon>
    </lineage>
</organism>
<feature type="transmembrane region" description="Helical" evidence="7">
    <location>
        <begin position="167"/>
        <end position="185"/>
    </location>
</feature>
<comment type="caution">
    <text evidence="9">The sequence shown here is derived from an EMBL/GenBank/DDBJ whole genome shotgun (WGS) entry which is preliminary data.</text>
</comment>
<keyword evidence="5 7" id="KW-1133">Transmembrane helix</keyword>
<feature type="domain" description="Sulfatase N-terminal" evidence="8">
    <location>
        <begin position="248"/>
        <end position="530"/>
    </location>
</feature>
<keyword evidence="10" id="KW-1185">Reference proteome</keyword>
<feature type="transmembrane region" description="Helical" evidence="7">
    <location>
        <begin position="89"/>
        <end position="112"/>
    </location>
</feature>
<dbReference type="OrthoDB" id="243547at2"/>